<evidence type="ECO:0000256" key="3">
    <source>
        <dbReference type="ARBA" id="ARBA00022692"/>
    </source>
</evidence>
<evidence type="ECO:0000256" key="1">
    <source>
        <dbReference type="ARBA" id="ARBA00004571"/>
    </source>
</evidence>
<evidence type="ECO:0000259" key="10">
    <source>
        <dbReference type="Pfam" id="PF07715"/>
    </source>
</evidence>
<dbReference type="PANTHER" id="PTHR30069">
    <property type="entry name" value="TONB-DEPENDENT OUTER MEMBRANE RECEPTOR"/>
    <property type="match status" value="1"/>
</dbReference>
<keyword evidence="6" id="KW-0472">Membrane</keyword>
<dbReference type="PANTHER" id="PTHR30069:SF29">
    <property type="entry name" value="HEMOGLOBIN AND HEMOGLOBIN-HAPTOGLOBIN-BINDING PROTEIN 1-RELATED"/>
    <property type="match status" value="1"/>
</dbReference>
<dbReference type="GO" id="GO:0009279">
    <property type="term" value="C:cell outer membrane"/>
    <property type="evidence" value="ECO:0007669"/>
    <property type="project" value="UniProtKB-SubCell"/>
</dbReference>
<gene>
    <name evidence="11" type="ORF">METZ01_LOCUS132071</name>
</gene>
<feature type="domain" description="TonB-dependent receptor-like beta-barrel" evidence="9">
    <location>
        <begin position="469"/>
        <end position="838"/>
    </location>
</feature>
<evidence type="ECO:0000313" key="11">
    <source>
        <dbReference type="EMBL" id="SVA79217.1"/>
    </source>
</evidence>
<dbReference type="Pfam" id="PF07715">
    <property type="entry name" value="Plug"/>
    <property type="match status" value="1"/>
</dbReference>
<dbReference type="InterPro" id="IPR039426">
    <property type="entry name" value="TonB-dep_rcpt-like"/>
</dbReference>
<accession>A0A381YRU8</accession>
<dbReference type="PROSITE" id="PS52016">
    <property type="entry name" value="TONB_DEPENDENT_REC_3"/>
    <property type="match status" value="1"/>
</dbReference>
<dbReference type="InterPro" id="IPR023996">
    <property type="entry name" value="TonB-dep_OMP_SusC/RagA"/>
</dbReference>
<keyword evidence="3" id="KW-0812">Transmembrane</keyword>
<dbReference type="NCBIfam" id="TIGR04056">
    <property type="entry name" value="OMP_RagA_SusC"/>
    <property type="match status" value="1"/>
</dbReference>
<dbReference type="PROSITE" id="PS50890">
    <property type="entry name" value="PUA"/>
    <property type="match status" value="1"/>
</dbReference>
<evidence type="ECO:0000256" key="4">
    <source>
        <dbReference type="ARBA" id="ARBA00022729"/>
    </source>
</evidence>
<dbReference type="Gene3D" id="2.170.130.10">
    <property type="entry name" value="TonB-dependent receptor, plug domain"/>
    <property type="match status" value="1"/>
</dbReference>
<dbReference type="InterPro" id="IPR037066">
    <property type="entry name" value="Plug_dom_sf"/>
</dbReference>
<dbReference type="Pfam" id="PF00593">
    <property type="entry name" value="TonB_dep_Rec_b-barrel"/>
    <property type="match status" value="1"/>
</dbReference>
<evidence type="ECO:0000259" key="9">
    <source>
        <dbReference type="Pfam" id="PF00593"/>
    </source>
</evidence>
<dbReference type="EMBL" id="UINC01018794">
    <property type="protein sequence ID" value="SVA79217.1"/>
    <property type="molecule type" value="Genomic_DNA"/>
</dbReference>
<dbReference type="Gene3D" id="2.40.170.20">
    <property type="entry name" value="TonB-dependent receptor, beta-barrel domain"/>
    <property type="match status" value="1"/>
</dbReference>
<evidence type="ECO:0008006" key="12">
    <source>
        <dbReference type="Google" id="ProtNLM"/>
    </source>
</evidence>
<protein>
    <recommendedName>
        <fullName evidence="12">TonB-dependent receptor plug domain-containing protein</fullName>
    </recommendedName>
</protein>
<evidence type="ECO:0000256" key="7">
    <source>
        <dbReference type="ARBA" id="ARBA00023170"/>
    </source>
</evidence>
<dbReference type="SUPFAM" id="SSF49464">
    <property type="entry name" value="Carboxypeptidase regulatory domain-like"/>
    <property type="match status" value="1"/>
</dbReference>
<dbReference type="InterPro" id="IPR012910">
    <property type="entry name" value="Plug_dom"/>
</dbReference>
<dbReference type="SUPFAM" id="SSF56935">
    <property type="entry name" value="Porins"/>
    <property type="match status" value="1"/>
</dbReference>
<keyword evidence="7" id="KW-0675">Receptor</keyword>
<keyword evidence="5" id="KW-0798">TonB box</keyword>
<dbReference type="InterPro" id="IPR000531">
    <property type="entry name" value="Beta-barrel_TonB"/>
</dbReference>
<dbReference type="InterPro" id="IPR008969">
    <property type="entry name" value="CarboxyPept-like_regulatory"/>
</dbReference>
<dbReference type="Gene3D" id="2.60.40.1120">
    <property type="entry name" value="Carboxypeptidase-like, regulatory domain"/>
    <property type="match status" value="1"/>
</dbReference>
<dbReference type="InterPro" id="IPR036942">
    <property type="entry name" value="Beta-barrel_TonB_sf"/>
</dbReference>
<feature type="domain" description="TonB-dependent receptor plug" evidence="10">
    <location>
        <begin position="117"/>
        <end position="239"/>
    </location>
</feature>
<dbReference type="Pfam" id="PF13715">
    <property type="entry name" value="CarbopepD_reg_2"/>
    <property type="match status" value="1"/>
</dbReference>
<evidence type="ECO:0000256" key="5">
    <source>
        <dbReference type="ARBA" id="ARBA00023077"/>
    </source>
</evidence>
<dbReference type="GO" id="GO:0044718">
    <property type="term" value="P:siderophore transmembrane transport"/>
    <property type="evidence" value="ECO:0007669"/>
    <property type="project" value="TreeGrafter"/>
</dbReference>
<reference evidence="11" key="1">
    <citation type="submission" date="2018-05" db="EMBL/GenBank/DDBJ databases">
        <authorList>
            <person name="Lanie J.A."/>
            <person name="Ng W.-L."/>
            <person name="Kazmierczak K.M."/>
            <person name="Andrzejewski T.M."/>
            <person name="Davidsen T.M."/>
            <person name="Wayne K.J."/>
            <person name="Tettelin H."/>
            <person name="Glass J.I."/>
            <person name="Rusch D."/>
            <person name="Podicherti R."/>
            <person name="Tsui H.-C.T."/>
            <person name="Winkler M.E."/>
        </authorList>
    </citation>
    <scope>NUCLEOTIDE SEQUENCE</scope>
</reference>
<evidence type="ECO:0000256" key="8">
    <source>
        <dbReference type="ARBA" id="ARBA00023237"/>
    </source>
</evidence>
<evidence type="ECO:0000256" key="2">
    <source>
        <dbReference type="ARBA" id="ARBA00022448"/>
    </source>
</evidence>
<proteinExistence type="predicted"/>
<keyword evidence="8" id="KW-0998">Cell outer membrane</keyword>
<dbReference type="AlphaFoldDB" id="A0A381YRU8"/>
<evidence type="ECO:0000256" key="6">
    <source>
        <dbReference type="ARBA" id="ARBA00023136"/>
    </source>
</evidence>
<dbReference type="GO" id="GO:0015344">
    <property type="term" value="F:siderophore uptake transmembrane transporter activity"/>
    <property type="evidence" value="ECO:0007669"/>
    <property type="project" value="TreeGrafter"/>
</dbReference>
<keyword evidence="4" id="KW-0732">Signal</keyword>
<organism evidence="11">
    <name type="scientific">marine metagenome</name>
    <dbReference type="NCBI Taxonomy" id="408172"/>
    <lineage>
        <taxon>unclassified sequences</taxon>
        <taxon>metagenomes</taxon>
        <taxon>ecological metagenomes</taxon>
    </lineage>
</organism>
<name>A0A381YRU8_9ZZZZ</name>
<sequence>MKTKFSGILTLVLALVAQLTFAQGKAVSGSVSDDSGMPVAGVNIVVQGTTTGTQSDFDGNYSIMVDEGSVLSFTYVGYTSVTVTVGSSDTVNVTMGEDVAQLEEVVVTALGIKREKKALGYAVSEVSGEEMEGRTEGDVARVLSGKASGVNVTSQGGTSGSATNVIIRGYTSINGNNQALFVVDGVPFSSDTNAQGGYVGGNIGSTRFLDLDPNNIASVNVLKGLAAATLYGTAGKNGVVVITTKSGSLGPAGPKKTEITVNQSYFVNEIASMPEYQNLYGGGFDQSFGWFFSNWGPGFARDGVDGWANDPAGTIIDTDGVGTVEHPYGSSAFLNAFMGGNNVLNQEYTGTRYVWQPYESVENFFRSGGVSNTSVNIRGASDDGKLSYNVNWGNLDEKGFTPGNALKRNTISIGGRAELSNKFTISGSMNYSNTHMVSPPVASSRGNGTMGWSTFGNVFFTPRNVDLIGLPWEIPENGGSIYYRNGNDIINPNWSVANSQGGQNTNRVFGTASLVYDINDNMSLTYRAGIDWYNERNKAYSNKNGVNFNQAVYGYLNTWDNNVTIWNHYVGLNGSADVSDDVGITWTVGAESKMRNYDREGVASSGQIVYGVVQHFNYENQTPMSYHGHQNTLGVFGNMDVDYRDFLFVSVSARNDWVSNLPTENNSMFYPSASVSFLPTSMDESIKSDDLTYLKVRAGYGTSAGFPGGYPTVNSVSQSTNQNGGLNGGVTTNSVSDFQANPDLKPELLSELEVGVDARVWGNRVGINASWFSRTSNDLIVYKPLPTSTGFTNTQANIGKIEGDGIEVDLDLEMFDIMQVNVDGLSWNARVNFSSSSAIVTEQSDDQIIYGGSTATWLGGNAAIEGEPLGVIVGTRIERNDNGDMVVNASGNYGSEGVMAIDANGNEVPLGTEGSRTITPIIGDPEPDYVMNFINTLKYKDFTLGWQLSHTAGGDISAKTVATLLGRGGIVTDRKNTFILPGVLADGSPNNLQVNNSSYYFNNVLFGPLEMSIYDGSVVRLQEVSLSWSVPQKMLDNTPFGALSLTATGFNLWHDAYNVPDATNYDPNVAGTGVGNARGWDFLNGPSSKRWGVSVKASF</sequence>
<comment type="subcellular location">
    <subcellularLocation>
        <location evidence="1">Cell outer membrane</location>
        <topology evidence="1">Multi-pass membrane protein</topology>
    </subcellularLocation>
</comment>
<keyword evidence="2" id="KW-0813">Transport</keyword>